<dbReference type="Pfam" id="PF13683">
    <property type="entry name" value="rve_3"/>
    <property type="match status" value="1"/>
</dbReference>
<proteinExistence type="predicted"/>
<dbReference type="OrthoDB" id="1495855at2"/>
<evidence type="ECO:0000313" key="3">
    <source>
        <dbReference type="EMBL" id="TQE92909.1"/>
    </source>
</evidence>
<evidence type="ECO:0000256" key="1">
    <source>
        <dbReference type="SAM" id="MobiDB-lite"/>
    </source>
</evidence>
<dbReference type="RefSeq" id="WP_141612635.1">
    <property type="nucleotide sequence ID" value="NZ_VIGC02000078.1"/>
</dbReference>
<accession>A0A540V811</accession>
<evidence type="ECO:0000313" key="4">
    <source>
        <dbReference type="Proteomes" id="UP000317371"/>
    </source>
</evidence>
<sequence length="481" mass="54131">MDELLQERNRAIALLQAGQTVEEVASQLKRSAGWVRKWRGRFRQFGYAGLNGRSRAPNQVHNKTPVTLKEAVITARMVLEVEAESGDGLKYIGAPAVRTRLRKQDVSPLPSVPTIERILRGARLTRERKKRQEMPVVYPHLRPQHAHELIQVDIVPHYLEGGQRIACFNGIDVVSRYPTGHAYEQRRAVDAAHFLCRLWQEMGVPRYTQVDNEGCFSGGATHAYVLGRVVRLALAVGTELVFSPTYHPESNGHVERFHQDYNRHVWEDTYLGSLGQVNQQAERFFDLYRQSGHHSALNGDTPHDRHFQPPPAQEIPAVAESDAKLPLYAGHVHFMRRVSSAKTVRVLNVDWPVSAPPDTGVWVTLSLQPSEAWVRIYDQAPDVESRSCMDVHPFPLREPVLDRAAPQTPVDDTTPAEQSGVNSLPGEVQVPALREQDPESTPTSDERSVMAFPVQLLFLASLRLFQRTLAIPAALTNQRLE</sequence>
<dbReference type="SUPFAM" id="SSF46689">
    <property type="entry name" value="Homeodomain-like"/>
    <property type="match status" value="1"/>
</dbReference>
<dbReference type="InterPro" id="IPR009057">
    <property type="entry name" value="Homeodomain-like_sf"/>
</dbReference>
<dbReference type="AlphaFoldDB" id="A0A540V811"/>
<feature type="region of interest" description="Disordered" evidence="1">
    <location>
        <begin position="405"/>
        <end position="447"/>
    </location>
</feature>
<gene>
    <name evidence="3" type="ORF">FKZ61_23615</name>
</gene>
<dbReference type="PANTHER" id="PTHR47515:SF2">
    <property type="entry name" value="INTEGRASE CORE DOMAIN PROTEIN"/>
    <property type="match status" value="1"/>
</dbReference>
<keyword evidence="4" id="KW-1185">Reference proteome</keyword>
<dbReference type="EMBL" id="VIGC01000080">
    <property type="protein sequence ID" value="TQE92909.1"/>
    <property type="molecule type" value="Genomic_DNA"/>
</dbReference>
<dbReference type="Pfam" id="PF13384">
    <property type="entry name" value="HTH_23"/>
    <property type="match status" value="1"/>
</dbReference>
<dbReference type="Gene3D" id="3.30.420.10">
    <property type="entry name" value="Ribonuclease H-like superfamily/Ribonuclease H"/>
    <property type="match status" value="1"/>
</dbReference>
<dbReference type="SUPFAM" id="SSF53098">
    <property type="entry name" value="Ribonuclease H-like"/>
    <property type="match status" value="1"/>
</dbReference>
<comment type="caution">
    <text evidence="3">The sequence shown here is derived from an EMBL/GenBank/DDBJ whole genome shotgun (WGS) entry which is preliminary data.</text>
</comment>
<reference evidence="3 4" key="1">
    <citation type="submission" date="2019-06" db="EMBL/GenBank/DDBJ databases">
        <title>Genome sequence of Litorilinea aerophila BAA-2444.</title>
        <authorList>
            <person name="Maclea K.S."/>
            <person name="Maurais E.G."/>
            <person name="Iannazzi L.C."/>
        </authorList>
    </citation>
    <scope>NUCLEOTIDE SEQUENCE [LARGE SCALE GENOMIC DNA]</scope>
    <source>
        <strain evidence="3 4">ATCC BAA-2444</strain>
    </source>
</reference>
<protein>
    <submittedName>
        <fullName evidence="3">Transposase</fullName>
    </submittedName>
</protein>
<dbReference type="PANTHER" id="PTHR47515">
    <property type="entry name" value="LOW CALCIUM RESPONSE LOCUS PROTEIN T"/>
    <property type="match status" value="1"/>
</dbReference>
<dbReference type="InterPro" id="IPR012337">
    <property type="entry name" value="RNaseH-like_sf"/>
</dbReference>
<dbReference type="Proteomes" id="UP000317371">
    <property type="component" value="Unassembled WGS sequence"/>
</dbReference>
<dbReference type="PROSITE" id="PS50994">
    <property type="entry name" value="INTEGRASE"/>
    <property type="match status" value="1"/>
</dbReference>
<dbReference type="InParanoid" id="A0A540V811"/>
<name>A0A540V811_9CHLR</name>
<dbReference type="GO" id="GO:0015074">
    <property type="term" value="P:DNA integration"/>
    <property type="evidence" value="ECO:0007669"/>
    <property type="project" value="InterPro"/>
</dbReference>
<organism evidence="3 4">
    <name type="scientific">Litorilinea aerophila</name>
    <dbReference type="NCBI Taxonomy" id="1204385"/>
    <lineage>
        <taxon>Bacteria</taxon>
        <taxon>Bacillati</taxon>
        <taxon>Chloroflexota</taxon>
        <taxon>Caldilineae</taxon>
        <taxon>Caldilineales</taxon>
        <taxon>Caldilineaceae</taxon>
        <taxon>Litorilinea</taxon>
    </lineage>
</organism>
<dbReference type="InterPro" id="IPR001584">
    <property type="entry name" value="Integrase_cat-core"/>
</dbReference>
<dbReference type="InterPro" id="IPR036397">
    <property type="entry name" value="RNaseH_sf"/>
</dbReference>
<feature type="domain" description="Integrase catalytic" evidence="2">
    <location>
        <begin position="139"/>
        <end position="310"/>
    </location>
</feature>
<dbReference type="GO" id="GO:0003676">
    <property type="term" value="F:nucleic acid binding"/>
    <property type="evidence" value="ECO:0007669"/>
    <property type="project" value="InterPro"/>
</dbReference>
<evidence type="ECO:0000259" key="2">
    <source>
        <dbReference type="PROSITE" id="PS50994"/>
    </source>
</evidence>